<keyword evidence="10" id="KW-1185">Reference proteome</keyword>
<dbReference type="EMBL" id="QEKH01000002">
    <property type="protein sequence ID" value="PVY45503.1"/>
    <property type="molecule type" value="Genomic_DNA"/>
</dbReference>
<evidence type="ECO:0000256" key="6">
    <source>
        <dbReference type="ARBA" id="ARBA00034754"/>
    </source>
</evidence>
<dbReference type="NCBIfam" id="TIGR01128">
    <property type="entry name" value="holA"/>
    <property type="match status" value="1"/>
</dbReference>
<proteinExistence type="inferred from homology"/>
<accession>A0A2U1BA15</accession>
<keyword evidence="3 8" id="KW-0548">Nucleotidyltransferase</keyword>
<evidence type="ECO:0000256" key="7">
    <source>
        <dbReference type="ARBA" id="ARBA00049244"/>
    </source>
</evidence>
<evidence type="ECO:0000313" key="10">
    <source>
        <dbReference type="Proteomes" id="UP000245959"/>
    </source>
</evidence>
<dbReference type="Proteomes" id="UP000576225">
    <property type="component" value="Unassembled WGS sequence"/>
</dbReference>
<sequence>MGKLYVICGDDEFAVKERSRALAAELAGGAPEESPAVEIIAGDSDELKPDAIVGKFLDAARTPSFLCSDKLVWLRHFPDFELFSAKSAAPVYLETAALLGQELPPDLTVLLDGFGFDVRKGFGKALKAAGAVIETLNVTKSSDKRYADDRRLNIREICQAAGKSIEPAAAQFLTETLGGDSGTLRNELEKLFSYTGDAPAITLNDCRAVCCRTPETVSWEFTGAIVSRNLPLALQLLSVLLRQGEPEIRLMGSLSGEYQKQIQTKLAMQQLKITRVSPRTFDSLPPSVKEEFPNNPLLKIHPFRAYKVCEAAANYTDAELIRNLELVRNANRALVSGGGDRRIILEQLIIKLTRRSQR</sequence>
<dbReference type="InterPro" id="IPR005790">
    <property type="entry name" value="DNA_polIII_delta"/>
</dbReference>
<keyword evidence="5" id="KW-0239">DNA-directed DNA polymerase</keyword>
<dbReference type="Gene3D" id="3.40.50.300">
    <property type="entry name" value="P-loop containing nucleotide triphosphate hydrolases"/>
    <property type="match status" value="1"/>
</dbReference>
<dbReference type="GeneID" id="78293864"/>
<dbReference type="Proteomes" id="UP000245959">
    <property type="component" value="Unassembled WGS sequence"/>
</dbReference>
<dbReference type="InterPro" id="IPR008921">
    <property type="entry name" value="DNA_pol3_clamp-load_cplx_C"/>
</dbReference>
<reference evidence="9 10" key="1">
    <citation type="submission" date="2018-04" db="EMBL/GenBank/DDBJ databases">
        <title>Genomic Encyclopedia of Type Strains, Phase IV (KMG-IV): sequencing the most valuable type-strain genomes for metagenomic binning, comparative biology and taxonomic classification.</title>
        <authorList>
            <person name="Goeker M."/>
        </authorList>
    </citation>
    <scope>NUCLEOTIDE SEQUENCE [LARGE SCALE GENOMIC DNA]</scope>
    <source>
        <strain evidence="9 10">DSM 14823</strain>
    </source>
</reference>
<evidence type="ECO:0000256" key="3">
    <source>
        <dbReference type="ARBA" id="ARBA00022695"/>
    </source>
</evidence>
<gene>
    <name evidence="8" type="primary">holA</name>
    <name evidence="9" type="ORF">C8D82_10274</name>
    <name evidence="8" type="ORF">HF882_12985</name>
</gene>
<dbReference type="PANTHER" id="PTHR34388">
    <property type="entry name" value="DNA POLYMERASE III SUBUNIT DELTA"/>
    <property type="match status" value="1"/>
</dbReference>
<dbReference type="PANTHER" id="PTHR34388:SF1">
    <property type="entry name" value="DNA POLYMERASE III SUBUNIT DELTA"/>
    <property type="match status" value="1"/>
</dbReference>
<evidence type="ECO:0000256" key="5">
    <source>
        <dbReference type="ARBA" id="ARBA00022932"/>
    </source>
</evidence>
<evidence type="ECO:0000256" key="2">
    <source>
        <dbReference type="ARBA" id="ARBA00022679"/>
    </source>
</evidence>
<dbReference type="GO" id="GO:0009360">
    <property type="term" value="C:DNA polymerase III complex"/>
    <property type="evidence" value="ECO:0007669"/>
    <property type="project" value="TreeGrafter"/>
</dbReference>
<comment type="similarity">
    <text evidence="6">Belongs to the DNA polymerase HolA subunit family.</text>
</comment>
<evidence type="ECO:0000256" key="4">
    <source>
        <dbReference type="ARBA" id="ARBA00022705"/>
    </source>
</evidence>
<evidence type="ECO:0000313" key="9">
    <source>
        <dbReference type="EMBL" id="PVY45503.1"/>
    </source>
</evidence>
<evidence type="ECO:0000313" key="11">
    <source>
        <dbReference type="Proteomes" id="UP000576225"/>
    </source>
</evidence>
<dbReference type="InterPro" id="IPR027417">
    <property type="entry name" value="P-loop_NTPase"/>
</dbReference>
<dbReference type="OrthoDB" id="9775929at2"/>
<dbReference type="GO" id="GO:0003677">
    <property type="term" value="F:DNA binding"/>
    <property type="evidence" value="ECO:0007669"/>
    <property type="project" value="InterPro"/>
</dbReference>
<comment type="caution">
    <text evidence="9">The sequence shown here is derived from an EMBL/GenBank/DDBJ whole genome shotgun (WGS) entry which is preliminary data.</text>
</comment>
<keyword evidence="2 8" id="KW-0808">Transferase</keyword>
<evidence type="ECO:0000313" key="8">
    <source>
        <dbReference type="EMBL" id="NMD87500.1"/>
    </source>
</evidence>
<protein>
    <recommendedName>
        <fullName evidence="1">DNA-directed DNA polymerase</fullName>
        <ecNumber evidence="1">2.7.7.7</ecNumber>
    </recommendedName>
</protein>
<dbReference type="RefSeq" id="WP_116882532.1">
    <property type="nucleotide sequence ID" value="NZ_CABMMC010000063.1"/>
</dbReference>
<dbReference type="Gene3D" id="1.20.272.10">
    <property type="match status" value="1"/>
</dbReference>
<dbReference type="AlphaFoldDB" id="A0A2U1BA15"/>
<dbReference type="GO" id="GO:0006261">
    <property type="term" value="P:DNA-templated DNA replication"/>
    <property type="evidence" value="ECO:0007669"/>
    <property type="project" value="TreeGrafter"/>
</dbReference>
<dbReference type="EC" id="2.7.7.7" evidence="1"/>
<comment type="catalytic activity">
    <reaction evidence="7">
        <text>DNA(n) + a 2'-deoxyribonucleoside 5'-triphosphate = DNA(n+1) + diphosphate</text>
        <dbReference type="Rhea" id="RHEA:22508"/>
        <dbReference type="Rhea" id="RHEA-COMP:17339"/>
        <dbReference type="Rhea" id="RHEA-COMP:17340"/>
        <dbReference type="ChEBI" id="CHEBI:33019"/>
        <dbReference type="ChEBI" id="CHEBI:61560"/>
        <dbReference type="ChEBI" id="CHEBI:173112"/>
        <dbReference type="EC" id="2.7.7.7"/>
    </reaction>
</comment>
<evidence type="ECO:0000256" key="1">
    <source>
        <dbReference type="ARBA" id="ARBA00012417"/>
    </source>
</evidence>
<dbReference type="SUPFAM" id="SSF48019">
    <property type="entry name" value="post-AAA+ oligomerization domain-like"/>
    <property type="match status" value="1"/>
</dbReference>
<dbReference type="Gene3D" id="1.10.8.60">
    <property type="match status" value="1"/>
</dbReference>
<dbReference type="GO" id="GO:0003887">
    <property type="term" value="F:DNA-directed DNA polymerase activity"/>
    <property type="evidence" value="ECO:0007669"/>
    <property type="project" value="UniProtKB-KW"/>
</dbReference>
<keyword evidence="4" id="KW-0235">DNA replication</keyword>
<dbReference type="SUPFAM" id="SSF52540">
    <property type="entry name" value="P-loop containing nucleoside triphosphate hydrolases"/>
    <property type="match status" value="1"/>
</dbReference>
<dbReference type="EMBL" id="JABAEW010000025">
    <property type="protein sequence ID" value="NMD87500.1"/>
    <property type="molecule type" value="Genomic_DNA"/>
</dbReference>
<organism evidence="9 10">
    <name type="scientific">Victivallis vadensis</name>
    <dbReference type="NCBI Taxonomy" id="172901"/>
    <lineage>
        <taxon>Bacteria</taxon>
        <taxon>Pseudomonadati</taxon>
        <taxon>Lentisphaerota</taxon>
        <taxon>Lentisphaeria</taxon>
        <taxon>Victivallales</taxon>
        <taxon>Victivallaceae</taxon>
        <taxon>Victivallis</taxon>
    </lineage>
</organism>
<name>A0A2U1BA15_9BACT</name>
<reference evidence="8 11" key="2">
    <citation type="submission" date="2020-04" db="EMBL/GenBank/DDBJ databases">
        <authorList>
            <person name="Hitch T.C.A."/>
            <person name="Wylensek D."/>
            <person name="Clavel T."/>
        </authorList>
    </citation>
    <scope>NUCLEOTIDE SEQUENCE [LARGE SCALE GENOMIC DNA]</scope>
    <source>
        <strain evidence="8 11">COR2-253-APC-1A</strain>
    </source>
</reference>